<dbReference type="EMBL" id="JBHPBY010000082">
    <property type="protein sequence ID" value="MFC1850190.1"/>
    <property type="molecule type" value="Genomic_DNA"/>
</dbReference>
<dbReference type="Gene3D" id="1.10.10.10">
    <property type="entry name" value="Winged helix-like DNA-binding domain superfamily/Winged helix DNA-binding domain"/>
    <property type="match status" value="1"/>
</dbReference>
<dbReference type="Pfam" id="PF08100">
    <property type="entry name" value="Dimerisation"/>
    <property type="match status" value="1"/>
</dbReference>
<dbReference type="SUPFAM" id="SSF53335">
    <property type="entry name" value="S-adenosyl-L-methionine-dependent methyltransferases"/>
    <property type="match status" value="1"/>
</dbReference>
<name>A0ABV6YVF5_UNCC1</name>
<keyword evidence="1 7" id="KW-0489">Methyltransferase</keyword>
<dbReference type="InterPro" id="IPR029063">
    <property type="entry name" value="SAM-dependent_MTases_sf"/>
</dbReference>
<gene>
    <name evidence="7" type="ORF">ACFL27_08370</name>
</gene>
<dbReference type="SUPFAM" id="SSF46785">
    <property type="entry name" value="Winged helix' DNA-binding domain"/>
    <property type="match status" value="1"/>
</dbReference>
<dbReference type="PANTHER" id="PTHR43712:SF2">
    <property type="entry name" value="O-METHYLTRANSFERASE CICE"/>
    <property type="match status" value="1"/>
</dbReference>
<proteinExistence type="predicted"/>
<sequence length="343" mass="38077">MKPKTTEDVLLLLDSYLISAALGAALELGLFWLLEQKPLSAAIVAQKLRIPGHRCQYWLQLLERSGLIESGAEGYVPSSVARTAILNSYSQESWALLAEEERSSFPTIFDFTASLRDPTSVWERLNFSPTNYVQLMKKDPDRARRFTRMLYEIHLPLAPEIVSQLDMEGIRNMMDLGGGSGVISMALLKQYPDLKAVVVDIENVCLAGQTIARENGLQDRLQYHVADFLLDKIPSGFDMVLECDVNIYTLDLFRKIGTALNPGGRLVIIDQLTSTRGLAHPSRITWALQGAMSNPDYAPPTSSEVKNKLTASGFTIVNQGALPRRAGQRWASHLEIIEAVTKS</sequence>
<protein>
    <submittedName>
        <fullName evidence="7">Methyltransferase</fullName>
    </submittedName>
</protein>
<dbReference type="PROSITE" id="PS51683">
    <property type="entry name" value="SAM_OMT_II"/>
    <property type="match status" value="1"/>
</dbReference>
<feature type="domain" description="O-methyltransferase dimerisation" evidence="6">
    <location>
        <begin position="12"/>
        <end position="83"/>
    </location>
</feature>
<dbReference type="InterPro" id="IPR016461">
    <property type="entry name" value="COMT-like"/>
</dbReference>
<evidence type="ECO:0000259" key="6">
    <source>
        <dbReference type="Pfam" id="PF08100"/>
    </source>
</evidence>
<evidence type="ECO:0000256" key="3">
    <source>
        <dbReference type="ARBA" id="ARBA00022691"/>
    </source>
</evidence>
<dbReference type="InterPro" id="IPR036388">
    <property type="entry name" value="WH-like_DNA-bd_sf"/>
</dbReference>
<dbReference type="Proteomes" id="UP001594351">
    <property type="component" value="Unassembled WGS sequence"/>
</dbReference>
<accession>A0ABV6YVF5</accession>
<dbReference type="GO" id="GO:0008168">
    <property type="term" value="F:methyltransferase activity"/>
    <property type="evidence" value="ECO:0007669"/>
    <property type="project" value="UniProtKB-KW"/>
</dbReference>
<keyword evidence="2" id="KW-0808">Transferase</keyword>
<evidence type="ECO:0000313" key="8">
    <source>
        <dbReference type="Proteomes" id="UP001594351"/>
    </source>
</evidence>
<dbReference type="GO" id="GO:0032259">
    <property type="term" value="P:methylation"/>
    <property type="evidence" value="ECO:0007669"/>
    <property type="project" value="UniProtKB-KW"/>
</dbReference>
<feature type="domain" description="O-methyltransferase C-terminal" evidence="5">
    <location>
        <begin position="134"/>
        <end position="285"/>
    </location>
</feature>
<reference evidence="7 8" key="1">
    <citation type="submission" date="2024-09" db="EMBL/GenBank/DDBJ databases">
        <title>Laminarin stimulates single cell rates of sulfate reduction while oxygen inhibits transcriptomic activity in coastal marine sediment.</title>
        <authorList>
            <person name="Lindsay M."/>
            <person name="Orcutt B."/>
            <person name="Emerson D."/>
            <person name="Stepanauskas R."/>
            <person name="D'Angelo T."/>
        </authorList>
    </citation>
    <scope>NUCLEOTIDE SEQUENCE [LARGE SCALE GENOMIC DNA]</scope>
    <source>
        <strain evidence="7">SAG AM-311-K15</strain>
    </source>
</reference>
<dbReference type="PANTHER" id="PTHR43712">
    <property type="entry name" value="PUTATIVE (AFU_ORTHOLOGUE AFUA_4G14580)-RELATED"/>
    <property type="match status" value="1"/>
</dbReference>
<dbReference type="InterPro" id="IPR036390">
    <property type="entry name" value="WH_DNA-bd_sf"/>
</dbReference>
<feature type="transmembrane region" description="Helical" evidence="4">
    <location>
        <begin position="12"/>
        <end position="34"/>
    </location>
</feature>
<keyword evidence="4" id="KW-0812">Transmembrane</keyword>
<evidence type="ECO:0000259" key="5">
    <source>
        <dbReference type="Pfam" id="PF00891"/>
    </source>
</evidence>
<keyword evidence="8" id="KW-1185">Reference proteome</keyword>
<evidence type="ECO:0000256" key="4">
    <source>
        <dbReference type="SAM" id="Phobius"/>
    </source>
</evidence>
<keyword evidence="3" id="KW-0949">S-adenosyl-L-methionine</keyword>
<evidence type="ECO:0000256" key="2">
    <source>
        <dbReference type="ARBA" id="ARBA00022679"/>
    </source>
</evidence>
<dbReference type="InterPro" id="IPR012967">
    <property type="entry name" value="COMT_dimerisation"/>
</dbReference>
<organism evidence="7 8">
    <name type="scientific">candidate division CSSED10-310 bacterium</name>
    <dbReference type="NCBI Taxonomy" id="2855610"/>
    <lineage>
        <taxon>Bacteria</taxon>
        <taxon>Bacteria division CSSED10-310</taxon>
    </lineage>
</organism>
<comment type="caution">
    <text evidence="7">The sequence shown here is derived from an EMBL/GenBank/DDBJ whole genome shotgun (WGS) entry which is preliminary data.</text>
</comment>
<evidence type="ECO:0000313" key="7">
    <source>
        <dbReference type="EMBL" id="MFC1850190.1"/>
    </source>
</evidence>
<dbReference type="CDD" id="cd02440">
    <property type="entry name" value="AdoMet_MTases"/>
    <property type="match status" value="1"/>
</dbReference>
<dbReference type="InterPro" id="IPR001077">
    <property type="entry name" value="COMT_C"/>
</dbReference>
<keyword evidence="4" id="KW-1133">Transmembrane helix</keyword>
<keyword evidence="4" id="KW-0472">Membrane</keyword>
<evidence type="ECO:0000256" key="1">
    <source>
        <dbReference type="ARBA" id="ARBA00022603"/>
    </source>
</evidence>
<dbReference type="Gene3D" id="3.40.50.150">
    <property type="entry name" value="Vaccinia Virus protein VP39"/>
    <property type="match status" value="1"/>
</dbReference>
<dbReference type="Pfam" id="PF00891">
    <property type="entry name" value="Methyltransf_2"/>
    <property type="match status" value="1"/>
</dbReference>